<evidence type="ECO:0000313" key="1">
    <source>
        <dbReference type="EMBL" id="TSK17756.1"/>
    </source>
</evidence>
<evidence type="ECO:0000313" key="2">
    <source>
        <dbReference type="Proteomes" id="UP000319801"/>
    </source>
</evidence>
<accession>A0A556TK86</accession>
<keyword evidence="2" id="KW-1185">Reference proteome</keyword>
<organism evidence="1 2">
    <name type="scientific">Bagarius yarrelli</name>
    <name type="common">Goonch</name>
    <name type="synonym">Bagrus yarrelli</name>
    <dbReference type="NCBI Taxonomy" id="175774"/>
    <lineage>
        <taxon>Eukaryota</taxon>
        <taxon>Metazoa</taxon>
        <taxon>Chordata</taxon>
        <taxon>Craniata</taxon>
        <taxon>Vertebrata</taxon>
        <taxon>Euteleostomi</taxon>
        <taxon>Actinopterygii</taxon>
        <taxon>Neopterygii</taxon>
        <taxon>Teleostei</taxon>
        <taxon>Ostariophysi</taxon>
        <taxon>Siluriformes</taxon>
        <taxon>Sisoridae</taxon>
        <taxon>Sisorinae</taxon>
        <taxon>Bagarius</taxon>
    </lineage>
</organism>
<dbReference type="EMBL" id="VCAZ01000004">
    <property type="protein sequence ID" value="TSK17756.1"/>
    <property type="molecule type" value="Genomic_DNA"/>
</dbReference>
<reference evidence="1 2" key="1">
    <citation type="journal article" date="2019" name="Genome Biol. Evol.">
        <title>Whole-Genome Sequencing of the Giant Devil Catfish, Bagarius yarrelli.</title>
        <authorList>
            <person name="Jiang W."/>
            <person name="Lv Y."/>
            <person name="Cheng L."/>
            <person name="Yang K."/>
            <person name="Chao B."/>
            <person name="Wang X."/>
            <person name="Li Y."/>
            <person name="Pan X."/>
            <person name="You X."/>
            <person name="Zhang Y."/>
            <person name="Yang J."/>
            <person name="Li J."/>
            <person name="Zhang X."/>
            <person name="Liu S."/>
            <person name="Sun C."/>
            <person name="Yang J."/>
            <person name="Shi Q."/>
        </authorList>
    </citation>
    <scope>NUCLEOTIDE SEQUENCE [LARGE SCALE GENOMIC DNA]</scope>
    <source>
        <strain evidence="1">JWS20170419001</strain>
        <tissue evidence="1">Muscle</tissue>
    </source>
</reference>
<protein>
    <submittedName>
        <fullName evidence="1">Uncharacterized protein</fullName>
    </submittedName>
</protein>
<dbReference type="Proteomes" id="UP000319801">
    <property type="component" value="Unassembled WGS sequence"/>
</dbReference>
<name>A0A556TK86_BAGYA</name>
<dbReference type="AlphaFoldDB" id="A0A556TK86"/>
<comment type="caution">
    <text evidence="1">The sequence shown here is derived from an EMBL/GenBank/DDBJ whole genome shotgun (WGS) entry which is preliminary data.</text>
</comment>
<proteinExistence type="predicted"/>
<sequence length="148" mass="15758">MKNEPRGPTPAPSSSHKAVECDLVGRNPREKHKAKCVGEKLKALDGNAVGFLPQTASPAFGMLLSASMPNRKSLAGRSRRYYGESEGITLTFGEGCRSLGNNTASRCPISLTRHKACSLAPSLPSFFGLGPRSGAVGKHYVSRSREVT</sequence>
<gene>
    <name evidence="1" type="ORF">Baya_1136</name>
</gene>